<dbReference type="InterPro" id="IPR001466">
    <property type="entry name" value="Beta-lactam-related"/>
</dbReference>
<keyword evidence="2" id="KW-0378">Hydrolase</keyword>
<organism evidence="2 3">
    <name type="scientific">Actinomadura vinacea</name>
    <dbReference type="NCBI Taxonomy" id="115336"/>
    <lineage>
        <taxon>Bacteria</taxon>
        <taxon>Bacillati</taxon>
        <taxon>Actinomycetota</taxon>
        <taxon>Actinomycetes</taxon>
        <taxon>Streptosporangiales</taxon>
        <taxon>Thermomonosporaceae</taxon>
        <taxon>Actinomadura</taxon>
    </lineage>
</organism>
<dbReference type="Pfam" id="PF00144">
    <property type="entry name" value="Beta-lactamase"/>
    <property type="match status" value="1"/>
</dbReference>
<evidence type="ECO:0000313" key="2">
    <source>
        <dbReference type="EMBL" id="GAA2420642.1"/>
    </source>
</evidence>
<keyword evidence="3" id="KW-1185">Reference proteome</keyword>
<accession>A0ABN3J4A4</accession>
<feature type="domain" description="Beta-lactamase-related" evidence="1">
    <location>
        <begin position="7"/>
        <end position="328"/>
    </location>
</feature>
<dbReference type="EMBL" id="BAAARW010000012">
    <property type="protein sequence ID" value="GAA2420642.1"/>
    <property type="molecule type" value="Genomic_DNA"/>
</dbReference>
<reference evidence="2 3" key="1">
    <citation type="journal article" date="2019" name="Int. J. Syst. Evol. Microbiol.">
        <title>The Global Catalogue of Microorganisms (GCM) 10K type strain sequencing project: providing services to taxonomists for standard genome sequencing and annotation.</title>
        <authorList>
            <consortium name="The Broad Institute Genomics Platform"/>
            <consortium name="The Broad Institute Genome Sequencing Center for Infectious Disease"/>
            <person name="Wu L."/>
            <person name="Ma J."/>
        </authorList>
    </citation>
    <scope>NUCLEOTIDE SEQUENCE [LARGE SCALE GENOMIC DNA]</scope>
    <source>
        <strain evidence="2 3">JCM 3325</strain>
    </source>
</reference>
<dbReference type="Proteomes" id="UP001501231">
    <property type="component" value="Unassembled WGS sequence"/>
</dbReference>
<dbReference type="Gene3D" id="3.40.710.10">
    <property type="entry name" value="DD-peptidase/beta-lactamase superfamily"/>
    <property type="match status" value="1"/>
</dbReference>
<name>A0ABN3J4A4_9ACTN</name>
<gene>
    <name evidence="2" type="ORF">GCM10010191_34910</name>
</gene>
<dbReference type="SUPFAM" id="SSF56601">
    <property type="entry name" value="beta-lactamase/transpeptidase-like"/>
    <property type="match status" value="1"/>
</dbReference>
<comment type="caution">
    <text evidence="2">The sequence shown here is derived from an EMBL/GenBank/DDBJ whole genome shotgun (WGS) entry which is preliminary data.</text>
</comment>
<sequence length="462" mass="49409">MTSNALQEFVAAKATELGVPGVSVGVWVDNRAIYAAHGVDSIDDPQPVDQDTLFLLGSVSKSFTATALMRLVADGQVELNAPVRRYVPELELADEQSAAKITVLQLLNHTAGLDWRFSAETGEGDDALAAYVARLEESELVGPPGGRSSYSQTGYNLAGRIIEKVTGQTFDRAVAALLFEPLGMSNTTYSLDEALTLGFAASHHRDEDGTLSALASWKENRANNPGGGAISSMSDLLRWARFHLWHGRSDTGARVMPSQVLRQMRQQTVELRGTSLGDGMGIGWFLRDTDGVRIVEHGGSASGQFADLRLVPERNFAIAVASNEGPDGGLALNQAIVRWALEHYLGVIDRDPEPLPYDPARAREVAGNYENEMMTITIDTEESGLTIACAIKPEIRAASDAEMPADLPAAGLGLLSGDGDEYIVTSGGLQGQRGFFTRDDSGTITGADLAGRLFTRVLSTAE</sequence>
<evidence type="ECO:0000259" key="1">
    <source>
        <dbReference type="Pfam" id="PF00144"/>
    </source>
</evidence>
<dbReference type="InterPro" id="IPR050789">
    <property type="entry name" value="Diverse_Enzym_Activities"/>
</dbReference>
<dbReference type="InterPro" id="IPR012338">
    <property type="entry name" value="Beta-lactam/transpept-like"/>
</dbReference>
<dbReference type="GO" id="GO:0016787">
    <property type="term" value="F:hydrolase activity"/>
    <property type="evidence" value="ECO:0007669"/>
    <property type="project" value="UniProtKB-KW"/>
</dbReference>
<protein>
    <submittedName>
        <fullName evidence="2">Serine hydrolase domain-containing protein</fullName>
    </submittedName>
</protein>
<dbReference type="PANTHER" id="PTHR43283:SF3">
    <property type="entry name" value="BETA-LACTAMASE FAMILY PROTEIN (AFU_ORTHOLOGUE AFUA_5G07500)"/>
    <property type="match status" value="1"/>
</dbReference>
<dbReference type="RefSeq" id="WP_344590027.1">
    <property type="nucleotide sequence ID" value="NZ_BAAARW010000012.1"/>
</dbReference>
<proteinExistence type="predicted"/>
<dbReference type="PANTHER" id="PTHR43283">
    <property type="entry name" value="BETA-LACTAMASE-RELATED"/>
    <property type="match status" value="1"/>
</dbReference>
<evidence type="ECO:0000313" key="3">
    <source>
        <dbReference type="Proteomes" id="UP001501231"/>
    </source>
</evidence>